<evidence type="ECO:0000256" key="1">
    <source>
        <dbReference type="SAM" id="MobiDB-lite"/>
    </source>
</evidence>
<feature type="region of interest" description="Disordered" evidence="1">
    <location>
        <begin position="484"/>
        <end position="577"/>
    </location>
</feature>
<feature type="compositionally biased region" description="Polar residues" evidence="1">
    <location>
        <begin position="131"/>
        <end position="140"/>
    </location>
</feature>
<comment type="caution">
    <text evidence="2">The sequence shown here is derived from an EMBL/GenBank/DDBJ whole genome shotgun (WGS) entry which is preliminary data.</text>
</comment>
<sequence length="577" mass="60941">MSGFSNVMKGGWHPEGKGGRKESWRNDFKGINQVAGWMGKGKDPNESEKSEHVSRPLSSLKDPGSFAPPPTHINYHGAAAVPNQTTPDRSGIGAPLTQNQVDQQNAHQEQALAAEQEEAEKPKPPPVPYRVNTTGLSTENLPPPPVRRLESPSSGSSTNTAAASKPKPSLPPRVPPRNLPSQSQDDVPPPAYTPVAPQQSDGYINQEATSRLANAGVSVPALGIGEANGQSQAQTTAGDAPVNELQSRFSNMQTGPASRAHQDKIDMGKHKLSGAASGAKRFVDDYRSPSAAPGSPSHASGLPRDTQESLPPPQSKLQQAQAFKDKHQDKIDMGKQKLSGAASGAKRFVDDYRSPSAAPATPPTPASPSHTSGLPRDTQESLPPPQSKLQQAQAFKDKHQDKIDLGKQKLSGAASGAKRYVDDYRSPSATPASPSHGSGLPPRDAEDALPPAQGLRERHADKIDFGKQKLGGVTSRFNTMVEDHKFNAAANKRMPRPPGPSSPATSSPVAPVPVPASNSPARQEPALRLRLKPVRRRPSPAAEESGYAGTGQRFARLVGGIDTATSTTEHQAPLSGS</sequence>
<feature type="compositionally biased region" description="Polar residues" evidence="1">
    <location>
        <begin position="196"/>
        <end position="209"/>
    </location>
</feature>
<proteinExistence type="predicted"/>
<evidence type="ECO:0000313" key="3">
    <source>
        <dbReference type="Proteomes" id="UP001147747"/>
    </source>
</evidence>
<feature type="compositionally biased region" description="Low complexity" evidence="1">
    <location>
        <begin position="288"/>
        <end position="301"/>
    </location>
</feature>
<feature type="compositionally biased region" description="Basic residues" evidence="1">
    <location>
        <begin position="529"/>
        <end position="538"/>
    </location>
</feature>
<evidence type="ECO:0000313" key="2">
    <source>
        <dbReference type="EMBL" id="KAJ5378490.1"/>
    </source>
</evidence>
<organism evidence="2 3">
    <name type="scientific">Penicillium cosmopolitanum</name>
    <dbReference type="NCBI Taxonomy" id="1131564"/>
    <lineage>
        <taxon>Eukaryota</taxon>
        <taxon>Fungi</taxon>
        <taxon>Dikarya</taxon>
        <taxon>Ascomycota</taxon>
        <taxon>Pezizomycotina</taxon>
        <taxon>Eurotiomycetes</taxon>
        <taxon>Eurotiomycetidae</taxon>
        <taxon>Eurotiales</taxon>
        <taxon>Aspergillaceae</taxon>
        <taxon>Penicillium</taxon>
    </lineage>
</organism>
<feature type="compositionally biased region" description="Polar residues" evidence="1">
    <location>
        <begin position="427"/>
        <end position="436"/>
    </location>
</feature>
<dbReference type="EMBL" id="JAPZBU010000011">
    <property type="protein sequence ID" value="KAJ5378490.1"/>
    <property type="molecule type" value="Genomic_DNA"/>
</dbReference>
<keyword evidence="3" id="KW-1185">Reference proteome</keyword>
<feature type="compositionally biased region" description="Low complexity" evidence="1">
    <location>
        <begin position="151"/>
        <end position="167"/>
    </location>
</feature>
<dbReference type="AlphaFoldDB" id="A0A9W9VGC3"/>
<dbReference type="OrthoDB" id="3357271at2759"/>
<feature type="compositionally biased region" description="Polar residues" evidence="1">
    <location>
        <begin position="563"/>
        <end position="577"/>
    </location>
</feature>
<gene>
    <name evidence="2" type="ORF">N7509_011609</name>
</gene>
<feature type="compositionally biased region" description="Basic and acidic residues" evidence="1">
    <location>
        <begin position="455"/>
        <end position="467"/>
    </location>
</feature>
<feature type="compositionally biased region" description="Polar residues" evidence="1">
    <location>
        <begin position="228"/>
        <end position="237"/>
    </location>
</feature>
<feature type="compositionally biased region" description="Basic and acidic residues" evidence="1">
    <location>
        <begin position="395"/>
        <end position="407"/>
    </location>
</feature>
<dbReference type="GeneID" id="81375226"/>
<reference evidence="2" key="1">
    <citation type="submission" date="2022-12" db="EMBL/GenBank/DDBJ databases">
        <authorList>
            <person name="Petersen C."/>
        </authorList>
    </citation>
    <scope>NUCLEOTIDE SEQUENCE</scope>
    <source>
        <strain evidence="2">IBT 29677</strain>
    </source>
</reference>
<feature type="compositionally biased region" description="Pro residues" evidence="1">
    <location>
        <begin position="168"/>
        <end position="178"/>
    </location>
</feature>
<dbReference type="Proteomes" id="UP001147747">
    <property type="component" value="Unassembled WGS sequence"/>
</dbReference>
<feature type="compositionally biased region" description="Basic and acidic residues" evidence="1">
    <location>
        <begin position="260"/>
        <end position="269"/>
    </location>
</feature>
<evidence type="ECO:0008006" key="4">
    <source>
        <dbReference type="Google" id="ProtNLM"/>
    </source>
</evidence>
<feature type="region of interest" description="Disordered" evidence="1">
    <location>
        <begin position="228"/>
        <end position="472"/>
    </location>
</feature>
<accession>A0A9W9VGC3</accession>
<feature type="region of interest" description="Disordered" evidence="1">
    <location>
        <begin position="1"/>
        <end position="209"/>
    </location>
</feature>
<reference evidence="2" key="2">
    <citation type="journal article" date="2023" name="IMA Fungus">
        <title>Comparative genomic study of the Penicillium genus elucidates a diverse pangenome and 15 lateral gene transfer events.</title>
        <authorList>
            <person name="Petersen C."/>
            <person name="Sorensen T."/>
            <person name="Nielsen M.R."/>
            <person name="Sondergaard T.E."/>
            <person name="Sorensen J.L."/>
            <person name="Fitzpatrick D.A."/>
            <person name="Frisvad J.C."/>
            <person name="Nielsen K.L."/>
        </authorList>
    </citation>
    <scope>NUCLEOTIDE SEQUENCE</scope>
    <source>
        <strain evidence="2">IBT 29677</strain>
    </source>
</reference>
<feature type="compositionally biased region" description="Basic and acidic residues" evidence="1">
    <location>
        <begin position="40"/>
        <end position="54"/>
    </location>
</feature>
<feature type="compositionally biased region" description="Basic and acidic residues" evidence="1">
    <location>
        <begin position="12"/>
        <end position="28"/>
    </location>
</feature>
<protein>
    <recommendedName>
        <fullName evidence="4">Altered inheritance of mitochondria protein 3</fullName>
    </recommendedName>
</protein>
<feature type="compositionally biased region" description="Low complexity" evidence="1">
    <location>
        <begin position="103"/>
        <end position="114"/>
    </location>
</feature>
<feature type="compositionally biased region" description="Basic and acidic residues" evidence="1">
    <location>
        <begin position="323"/>
        <end position="335"/>
    </location>
</feature>
<feature type="compositionally biased region" description="Polar residues" evidence="1">
    <location>
        <begin position="244"/>
        <end position="256"/>
    </location>
</feature>
<dbReference type="RefSeq" id="XP_056482276.1">
    <property type="nucleotide sequence ID" value="XM_056636246.1"/>
</dbReference>
<feature type="compositionally biased region" description="Low complexity" evidence="1">
    <location>
        <begin position="502"/>
        <end position="521"/>
    </location>
</feature>
<name>A0A9W9VGC3_9EURO</name>